<dbReference type="PANTHER" id="PTHR22683:SF41">
    <property type="entry name" value="DNA TRANSLOCASE FTSK"/>
    <property type="match status" value="1"/>
</dbReference>
<feature type="binding site" evidence="3">
    <location>
        <begin position="287"/>
        <end position="294"/>
    </location>
    <ligand>
        <name>ATP</name>
        <dbReference type="ChEBI" id="CHEBI:30616"/>
    </ligand>
</feature>
<dbReference type="SUPFAM" id="SSF52540">
    <property type="entry name" value="P-loop containing nucleoside triphosphate hydrolases"/>
    <property type="match status" value="1"/>
</dbReference>
<gene>
    <name evidence="6" type="ORF">B4N89_46090</name>
</gene>
<feature type="transmembrane region" description="Helical" evidence="4">
    <location>
        <begin position="89"/>
        <end position="105"/>
    </location>
</feature>
<protein>
    <recommendedName>
        <fullName evidence="5">FtsK domain-containing protein</fullName>
    </recommendedName>
</protein>
<dbReference type="PANTHER" id="PTHR22683">
    <property type="entry name" value="SPORULATION PROTEIN RELATED"/>
    <property type="match status" value="1"/>
</dbReference>
<sequence length="538" mass="60067">MARRTVRLTYCAVLVGACVWLFTHPQDTGRYLLAHPVLIGCLGAPWVLAGGWWLMTRKVFDPAGRGVKPFRLMFREWARLLLREDSRRWRWSLWLLFVAAVWTSTRSRTIIGAAAPMAAWAALAWVRGAVVARPRRARVAVMYATAAGILKYTAHFKPRKDRPAMGPWTHIRVRAWRPGGVPAAVRVVYPTGLNVTDAGLRRTLLDEWNYKVCPPSADDPGLRWHASWDGRGYVDLTPFVPADPEDVRWQGLVLPTWSLFLMGRDLDTGRWVEFDVNTESPHLLVAGQTRSGKSSAMESIAAQAAARGWELQIGDFKTHWLRWNGRVGLVEPVASLDLEDPEQSPVFAIRDLLERADAEVQSRKLELGRHGVVRFTNLPSGKVFVPRLVIIDEFLALVAKEKGKDPRIRERNAARDQILSISQRLAVEAAAMGVFLMLGIQRPDTEIMGGPLRSQFGGRLACGEMDVVTRRMVLDETRTPALAVTSATGRRIQGRAIFRAAPGLPLTAIQNVWFGDPDAAADLEKYLPRSTETLAGDR</sequence>
<evidence type="ECO:0000256" key="3">
    <source>
        <dbReference type="PROSITE-ProRule" id="PRU00289"/>
    </source>
</evidence>
<evidence type="ECO:0000256" key="1">
    <source>
        <dbReference type="ARBA" id="ARBA00022741"/>
    </source>
</evidence>
<evidence type="ECO:0000256" key="2">
    <source>
        <dbReference type="ARBA" id="ARBA00022840"/>
    </source>
</evidence>
<dbReference type="InterPro" id="IPR027417">
    <property type="entry name" value="P-loop_NTPase"/>
</dbReference>
<keyword evidence="7" id="KW-1185">Reference proteome</keyword>
<keyword evidence="2 3" id="KW-0067">ATP-binding</keyword>
<organism evidence="6 7">
    <name type="scientific">Embleya scabrispora</name>
    <dbReference type="NCBI Taxonomy" id="159449"/>
    <lineage>
        <taxon>Bacteria</taxon>
        <taxon>Bacillati</taxon>
        <taxon>Actinomycetota</taxon>
        <taxon>Actinomycetes</taxon>
        <taxon>Kitasatosporales</taxon>
        <taxon>Streptomycetaceae</taxon>
        <taxon>Embleya</taxon>
    </lineage>
</organism>
<feature type="transmembrane region" description="Helical" evidence="4">
    <location>
        <begin position="35"/>
        <end position="55"/>
    </location>
</feature>
<evidence type="ECO:0000256" key="4">
    <source>
        <dbReference type="SAM" id="Phobius"/>
    </source>
</evidence>
<evidence type="ECO:0000313" key="7">
    <source>
        <dbReference type="Proteomes" id="UP000190037"/>
    </source>
</evidence>
<evidence type="ECO:0000259" key="5">
    <source>
        <dbReference type="PROSITE" id="PS50901"/>
    </source>
</evidence>
<keyword evidence="4" id="KW-1133">Transmembrane helix</keyword>
<name>A0A1T3NJ25_9ACTN</name>
<dbReference type="InterPro" id="IPR050206">
    <property type="entry name" value="FtsK/SpoIIIE/SftA"/>
</dbReference>
<dbReference type="GO" id="GO:0003677">
    <property type="term" value="F:DNA binding"/>
    <property type="evidence" value="ECO:0007669"/>
    <property type="project" value="InterPro"/>
</dbReference>
<feature type="transmembrane region" description="Helical" evidence="4">
    <location>
        <begin position="111"/>
        <end position="132"/>
    </location>
</feature>
<dbReference type="Gene3D" id="3.40.50.300">
    <property type="entry name" value="P-loop containing nucleotide triphosphate hydrolases"/>
    <property type="match status" value="1"/>
</dbReference>
<dbReference type="PROSITE" id="PS51257">
    <property type="entry name" value="PROKAR_LIPOPROTEIN"/>
    <property type="match status" value="1"/>
</dbReference>
<comment type="caution">
    <text evidence="6">The sequence shown here is derived from an EMBL/GenBank/DDBJ whole genome shotgun (WGS) entry which is preliminary data.</text>
</comment>
<reference evidence="6 7" key="1">
    <citation type="submission" date="2017-03" db="EMBL/GenBank/DDBJ databases">
        <title>Draft genome sequence of Streptomyces scabrisporus NF3, endophyte isolated from Amphipterygium adstringens.</title>
        <authorList>
            <person name="Vazquez M."/>
            <person name="Ceapa C.D."/>
            <person name="Rodriguez Luna D."/>
            <person name="Sanchez Esquivel S."/>
        </authorList>
    </citation>
    <scope>NUCLEOTIDE SEQUENCE [LARGE SCALE GENOMIC DNA]</scope>
    <source>
        <strain evidence="6 7">NF3</strain>
    </source>
</reference>
<dbReference type="STRING" id="159449.B4N89_46090"/>
<keyword evidence="4" id="KW-0472">Membrane</keyword>
<dbReference type="EMBL" id="MWQN01000005">
    <property type="protein sequence ID" value="OPC76846.1"/>
    <property type="molecule type" value="Genomic_DNA"/>
</dbReference>
<keyword evidence="4" id="KW-0812">Transmembrane</keyword>
<evidence type="ECO:0000313" key="6">
    <source>
        <dbReference type="EMBL" id="OPC76846.1"/>
    </source>
</evidence>
<keyword evidence="1 3" id="KW-0547">Nucleotide-binding</keyword>
<dbReference type="GO" id="GO:0005524">
    <property type="term" value="F:ATP binding"/>
    <property type="evidence" value="ECO:0007669"/>
    <property type="project" value="UniProtKB-UniRule"/>
</dbReference>
<proteinExistence type="predicted"/>
<dbReference type="Proteomes" id="UP000190037">
    <property type="component" value="Unassembled WGS sequence"/>
</dbReference>
<accession>A0A1T3NJ25</accession>
<dbReference type="PROSITE" id="PS50901">
    <property type="entry name" value="FTSK"/>
    <property type="match status" value="1"/>
</dbReference>
<feature type="domain" description="FtsK" evidence="5">
    <location>
        <begin position="269"/>
        <end position="471"/>
    </location>
</feature>
<dbReference type="AlphaFoldDB" id="A0A1T3NJ25"/>
<dbReference type="InterPro" id="IPR002543">
    <property type="entry name" value="FtsK_dom"/>
</dbReference>